<dbReference type="SUPFAM" id="SSF50978">
    <property type="entry name" value="WD40 repeat-like"/>
    <property type="match status" value="1"/>
</dbReference>
<feature type="region of interest" description="Disordered" evidence="2">
    <location>
        <begin position="1"/>
        <end position="92"/>
    </location>
</feature>
<dbReference type="EMBL" id="LR899682">
    <property type="protein sequence ID" value="CAD7241702.1"/>
    <property type="molecule type" value="Genomic_DNA"/>
</dbReference>
<organism evidence="3">
    <name type="scientific">Darwinula stevensoni</name>
    <dbReference type="NCBI Taxonomy" id="69355"/>
    <lineage>
        <taxon>Eukaryota</taxon>
        <taxon>Metazoa</taxon>
        <taxon>Ecdysozoa</taxon>
        <taxon>Arthropoda</taxon>
        <taxon>Crustacea</taxon>
        <taxon>Oligostraca</taxon>
        <taxon>Ostracoda</taxon>
        <taxon>Podocopa</taxon>
        <taxon>Podocopida</taxon>
        <taxon>Darwinulocopina</taxon>
        <taxon>Darwinuloidea</taxon>
        <taxon>Darwinulidae</taxon>
        <taxon>Darwinula</taxon>
    </lineage>
</organism>
<dbReference type="PANTHER" id="PTHR44499:SF1">
    <property type="entry name" value="JOUBERIN"/>
    <property type="match status" value="1"/>
</dbReference>
<feature type="repeat" description="WD" evidence="1">
    <location>
        <begin position="715"/>
        <end position="747"/>
    </location>
</feature>
<accession>A0A7R8X0Y3</accession>
<dbReference type="OrthoDB" id="2096344at2759"/>
<keyword evidence="4" id="KW-1185">Reference proteome</keyword>
<feature type="region of interest" description="Disordered" evidence="2">
    <location>
        <begin position="342"/>
        <end position="361"/>
    </location>
</feature>
<evidence type="ECO:0000313" key="3">
    <source>
        <dbReference type="EMBL" id="CAD7241702.1"/>
    </source>
</evidence>
<sequence>MVVNNEFNNTAQTEDASTKCGETEDSVEHSDHNTGGSDPPQPNDTESMPNIRHPSPIEEEGEEKAAFSSTNPCQDYSVHPAEQVDIEEHCDVSQGDMIGDSVVAHEPPATEEHDIQHNKSHHRSFKKSFSFLKKFAEKIHKKDSSPLPKGSTIKNDKSKLEDEQVEKNAQDEVLKEPVGNLAESLEHGNASPLENIDNESHKSHKTSAFIESSEVPAIRVESGTPDSDEPHENSNLHLETENDGTYSGTVEANYKEDPLQDQKLPGKVATAIKKGKTRKSVMWNLKKRLRSRGHAVPESEELHGTQLSDRARVEKEDEESWIPEPSLKNDDEIQDVLVDRSSSDSLTRLNEKRSQNTEDEDDKMIYDKIEYPGSRFTNKTVEDNDNLFGVVIHETGHLAEKSVSRSYSVKLHILDMETGQYFPRRHADDGNRTLPPLMTQFCKLTWNRAPCWDEVLVVDEKCSYIMEETSSVILLFELCCHDLNKAAEGHEAGKVPEMESLAWSFLLMSSHNGQSKRGHRMQLQLYRPPRMTPRIRPKWASSTENEKKEHPNEGKADIESSIKWSRLPGQSCRIPNSQCLSLSAGKKGCTALAFSHNGLYMAAACHDEDSFPVKIFKIPSGTLLKTISHHSGIIYSLHWSMDDNLLLSASSDATALIAFINSDSFMILPHPSFLYTAVFHPCHPSIAVTGCFDHVMRIWSLPLKPDRIPLLMLELDGHLGYVTSLCFHTDGSLLYSADSKGAVGIWEGDWKQGTVTLKRLFSLSEMAGVVINHLMLYPGGRRLLLCCRDSQMVMLDTKMLGVMQTYKGFLSFKEAVGCTITPCGTYILSGSEDSIVYVWNTETGELVARYNSLSFARTVCCVEFHPHDNYVAFASVEKQAPVQVYFYKKSDSDSDAIMLVPRQVRDASGSWYLRRPSVSDLELENDIKAFYNPVRRRATLEMDPGESEKWHSVLRKIDAVIAMAKYPLRAAAPFGYKQEHELEAEMWEKPRNGSYHTETKTKAKADKAFNSGKE</sequence>
<feature type="compositionally biased region" description="Polar residues" evidence="2">
    <location>
        <begin position="1"/>
        <end position="15"/>
    </location>
</feature>
<dbReference type="Proteomes" id="UP000677054">
    <property type="component" value="Unassembled WGS sequence"/>
</dbReference>
<feature type="compositionally biased region" description="Basic and acidic residues" evidence="2">
    <location>
        <begin position="295"/>
        <end position="315"/>
    </location>
</feature>
<dbReference type="PROSITE" id="PS50294">
    <property type="entry name" value="WD_REPEATS_REGION"/>
    <property type="match status" value="1"/>
</dbReference>
<evidence type="ECO:0000256" key="2">
    <source>
        <dbReference type="SAM" id="MobiDB-lite"/>
    </source>
</evidence>
<dbReference type="InterPro" id="IPR015943">
    <property type="entry name" value="WD40/YVTN_repeat-like_dom_sf"/>
</dbReference>
<feature type="compositionally biased region" description="Polar residues" evidence="2">
    <location>
        <begin position="241"/>
        <end position="250"/>
    </location>
</feature>
<feature type="compositionally biased region" description="Basic and acidic residues" evidence="2">
    <location>
        <begin position="154"/>
        <end position="175"/>
    </location>
</feature>
<dbReference type="Gene3D" id="2.130.10.10">
    <property type="entry name" value="YVTN repeat-like/Quinoprotein amine dehydrogenase"/>
    <property type="match status" value="1"/>
</dbReference>
<gene>
    <name evidence="3" type="ORF">DSTB1V02_LOCUS1683</name>
</gene>
<proteinExistence type="predicted"/>
<dbReference type="PANTHER" id="PTHR44499">
    <property type="entry name" value="JOUBERIN"/>
    <property type="match status" value="1"/>
</dbReference>
<feature type="region of interest" description="Disordered" evidence="2">
    <location>
        <begin position="534"/>
        <end position="559"/>
    </location>
</feature>
<reference evidence="3" key="1">
    <citation type="submission" date="2020-11" db="EMBL/GenBank/DDBJ databases">
        <authorList>
            <person name="Tran Van P."/>
        </authorList>
    </citation>
    <scope>NUCLEOTIDE SEQUENCE</scope>
</reference>
<name>A0A7R8X0Y3_9CRUS</name>
<dbReference type="Pfam" id="PF00400">
    <property type="entry name" value="WD40"/>
    <property type="match status" value="3"/>
</dbReference>
<feature type="region of interest" description="Disordered" evidence="2">
    <location>
        <begin position="290"/>
        <end position="329"/>
    </location>
</feature>
<feature type="region of interest" description="Disordered" evidence="2">
    <location>
        <begin position="987"/>
        <end position="1014"/>
    </location>
</feature>
<dbReference type="GO" id="GO:0036064">
    <property type="term" value="C:ciliary basal body"/>
    <property type="evidence" value="ECO:0007669"/>
    <property type="project" value="TreeGrafter"/>
</dbReference>
<dbReference type="PROSITE" id="PS50082">
    <property type="entry name" value="WD_REPEATS_2"/>
    <property type="match status" value="2"/>
</dbReference>
<feature type="compositionally biased region" description="Basic and acidic residues" evidence="2">
    <location>
        <begin position="228"/>
        <end position="240"/>
    </location>
</feature>
<dbReference type="EMBL" id="CAJPEV010000165">
    <property type="protein sequence ID" value="CAG0881695.1"/>
    <property type="molecule type" value="Genomic_DNA"/>
</dbReference>
<protein>
    <submittedName>
        <fullName evidence="3">Uncharacterized protein</fullName>
    </submittedName>
</protein>
<feature type="region of interest" description="Disordered" evidence="2">
    <location>
        <begin position="139"/>
        <end position="267"/>
    </location>
</feature>
<dbReference type="AlphaFoldDB" id="A0A7R8X0Y3"/>
<dbReference type="SMART" id="SM00320">
    <property type="entry name" value="WD40"/>
    <property type="match status" value="7"/>
</dbReference>
<dbReference type="GO" id="GO:0044458">
    <property type="term" value="P:motile cilium assembly"/>
    <property type="evidence" value="ECO:0007669"/>
    <property type="project" value="TreeGrafter"/>
</dbReference>
<dbReference type="InterPro" id="IPR001680">
    <property type="entry name" value="WD40_rpt"/>
</dbReference>
<keyword evidence="1" id="KW-0853">WD repeat</keyword>
<evidence type="ECO:0000313" key="4">
    <source>
        <dbReference type="Proteomes" id="UP000677054"/>
    </source>
</evidence>
<evidence type="ECO:0000256" key="1">
    <source>
        <dbReference type="PROSITE-ProRule" id="PRU00221"/>
    </source>
</evidence>
<dbReference type="InterPro" id="IPR036322">
    <property type="entry name" value="WD40_repeat_dom_sf"/>
</dbReference>
<feature type="compositionally biased region" description="Basic and acidic residues" evidence="2">
    <location>
        <begin position="544"/>
        <end position="559"/>
    </location>
</feature>
<feature type="repeat" description="WD" evidence="1">
    <location>
        <begin position="821"/>
        <end position="849"/>
    </location>
</feature>
<dbReference type="InterPro" id="IPR052803">
    <property type="entry name" value="Cilium-Associated_Jouberin"/>
</dbReference>